<accession>A0AA35T338</accession>
<evidence type="ECO:0000256" key="2">
    <source>
        <dbReference type="ARBA" id="ARBA00022729"/>
    </source>
</evidence>
<evidence type="ECO:0000256" key="4">
    <source>
        <dbReference type="ARBA" id="ARBA00023136"/>
    </source>
</evidence>
<dbReference type="AlphaFoldDB" id="A0AA35T338"/>
<evidence type="ECO:0000313" key="9">
    <source>
        <dbReference type="Proteomes" id="UP001174909"/>
    </source>
</evidence>
<evidence type="ECO:0000256" key="6">
    <source>
        <dbReference type="SAM" id="Phobius"/>
    </source>
</evidence>
<dbReference type="EMBL" id="CASHTH010003082">
    <property type="protein sequence ID" value="CAI8040098.1"/>
    <property type="molecule type" value="Genomic_DNA"/>
</dbReference>
<proteinExistence type="predicted"/>
<sequence>MSGAILLVVLATTTVLLWLASPVNCGSPRITNSQYVYQYEENDQICVYGSFKISFDIFFDNAETDSQPPHKKLYLPDRHGVSVNGSCSQSEPELLLLWQNNSLRMTFGRMDCRAFTPTAAVSSSESSRQASISTARTARRMSLVAYNESVCQNSCQLPCVNSTTSYCSRVHMEKSVIFVGDPSKASKRLCLEDFIALQEIIVPIAVGGVLALLLILIFVAYIIAYAFIESHGYPHLHPLKKIFEVQPVGGLNVKILGLATPSGDRLELSVVEDTMGVPDRFPRFRQSDIEVMSGAVQLHSEFTQENERRMQSNAMSGAVQLHSEFTQENDTSSRMIAFSFVTVREPTRVYFVPCSGRDSRIETKVTNVPQYYFEFASISEKELEKIEMKK</sequence>
<dbReference type="Proteomes" id="UP001174909">
    <property type="component" value="Unassembled WGS sequence"/>
</dbReference>
<evidence type="ECO:0000256" key="5">
    <source>
        <dbReference type="ARBA" id="ARBA00023180"/>
    </source>
</evidence>
<name>A0AA35T338_GEOBA</name>
<feature type="chain" id="PRO_5041344874" evidence="7">
    <location>
        <begin position="26"/>
        <end position="390"/>
    </location>
</feature>
<protein>
    <submittedName>
        <fullName evidence="8">Uncharacterized protein</fullName>
    </submittedName>
</protein>
<comment type="caution">
    <text evidence="8">The sequence shown here is derived from an EMBL/GenBank/DDBJ whole genome shotgun (WGS) entry which is preliminary data.</text>
</comment>
<keyword evidence="1 6" id="KW-0812">Transmembrane</keyword>
<dbReference type="GO" id="GO:0005737">
    <property type="term" value="C:cytoplasm"/>
    <property type="evidence" value="ECO:0007669"/>
    <property type="project" value="UniProtKB-ARBA"/>
</dbReference>
<reference evidence="8" key="1">
    <citation type="submission" date="2023-03" db="EMBL/GenBank/DDBJ databases">
        <authorList>
            <person name="Steffen K."/>
            <person name="Cardenas P."/>
        </authorList>
    </citation>
    <scope>NUCLEOTIDE SEQUENCE</scope>
</reference>
<gene>
    <name evidence="8" type="ORF">GBAR_LOCUS22346</name>
</gene>
<evidence type="ECO:0000256" key="7">
    <source>
        <dbReference type="SAM" id="SignalP"/>
    </source>
</evidence>
<keyword evidence="2 7" id="KW-0732">Signal</keyword>
<keyword evidence="4 6" id="KW-0472">Membrane</keyword>
<keyword evidence="9" id="KW-1185">Reference proteome</keyword>
<dbReference type="GO" id="GO:0016020">
    <property type="term" value="C:membrane"/>
    <property type="evidence" value="ECO:0007669"/>
    <property type="project" value="InterPro"/>
</dbReference>
<evidence type="ECO:0000256" key="3">
    <source>
        <dbReference type="ARBA" id="ARBA00022989"/>
    </source>
</evidence>
<feature type="signal peptide" evidence="7">
    <location>
        <begin position="1"/>
        <end position="25"/>
    </location>
</feature>
<feature type="transmembrane region" description="Helical" evidence="6">
    <location>
        <begin position="200"/>
        <end position="228"/>
    </location>
</feature>
<dbReference type="InterPro" id="IPR002000">
    <property type="entry name" value="Lysosome-assoc_membr_glycop"/>
</dbReference>
<organism evidence="8 9">
    <name type="scientific">Geodia barretti</name>
    <name type="common">Barrett's horny sponge</name>
    <dbReference type="NCBI Taxonomy" id="519541"/>
    <lineage>
        <taxon>Eukaryota</taxon>
        <taxon>Metazoa</taxon>
        <taxon>Porifera</taxon>
        <taxon>Demospongiae</taxon>
        <taxon>Heteroscleromorpha</taxon>
        <taxon>Tetractinellida</taxon>
        <taxon>Astrophorina</taxon>
        <taxon>Geodiidae</taxon>
        <taxon>Geodia</taxon>
    </lineage>
</organism>
<dbReference type="PRINTS" id="PR00336">
    <property type="entry name" value="LYSASSOCTDMP"/>
</dbReference>
<dbReference type="Gene3D" id="2.40.160.110">
    <property type="match status" value="1"/>
</dbReference>
<keyword evidence="5" id="KW-0325">Glycoprotein</keyword>
<evidence type="ECO:0000256" key="1">
    <source>
        <dbReference type="ARBA" id="ARBA00022692"/>
    </source>
</evidence>
<keyword evidence="3 6" id="KW-1133">Transmembrane helix</keyword>
<evidence type="ECO:0000313" key="8">
    <source>
        <dbReference type="EMBL" id="CAI8040098.1"/>
    </source>
</evidence>